<keyword evidence="2" id="KW-0808">Transferase</keyword>
<protein>
    <submittedName>
        <fullName evidence="2">HemK methyltransferase family member 1</fullName>
    </submittedName>
</protein>
<name>A0A9N8DY32_9STRA</name>
<dbReference type="OrthoDB" id="269872at2759"/>
<dbReference type="PANTHER" id="PTHR18895:SF74">
    <property type="entry name" value="MTRF1L RELEASE FACTOR GLUTAMINE METHYLTRANSFERASE"/>
    <property type="match status" value="1"/>
</dbReference>
<dbReference type="InterPro" id="IPR050320">
    <property type="entry name" value="N5-glutamine_MTase"/>
</dbReference>
<proteinExistence type="predicted"/>
<dbReference type="InterPro" id="IPR029063">
    <property type="entry name" value="SAM-dependent_MTases_sf"/>
</dbReference>
<dbReference type="PROSITE" id="PS00092">
    <property type="entry name" value="N6_MTASE"/>
    <property type="match status" value="1"/>
</dbReference>
<comment type="caution">
    <text evidence="2">The sequence shown here is derived from an EMBL/GenBank/DDBJ whole genome shotgun (WGS) entry which is preliminary data.</text>
</comment>
<keyword evidence="2" id="KW-0489">Methyltransferase</keyword>
<reference evidence="2" key="1">
    <citation type="submission" date="2020-06" db="EMBL/GenBank/DDBJ databases">
        <authorList>
            <consortium name="Plant Systems Biology data submission"/>
        </authorList>
    </citation>
    <scope>NUCLEOTIDE SEQUENCE</scope>
    <source>
        <strain evidence="2">D6</strain>
    </source>
</reference>
<dbReference type="Proteomes" id="UP001153069">
    <property type="component" value="Unassembled WGS sequence"/>
</dbReference>
<gene>
    <name evidence="2" type="ORF">SEMRO_464_G148490.1</name>
</gene>
<dbReference type="Pfam" id="PF13847">
    <property type="entry name" value="Methyltransf_31"/>
    <property type="match status" value="1"/>
</dbReference>
<dbReference type="SUPFAM" id="SSF53335">
    <property type="entry name" value="S-adenosyl-L-methionine-dependent methyltransferases"/>
    <property type="match status" value="1"/>
</dbReference>
<dbReference type="CDD" id="cd02440">
    <property type="entry name" value="AdoMet_MTases"/>
    <property type="match status" value="1"/>
</dbReference>
<dbReference type="InterPro" id="IPR025714">
    <property type="entry name" value="Methyltranfer_dom"/>
</dbReference>
<dbReference type="PANTHER" id="PTHR18895">
    <property type="entry name" value="HEMK METHYLTRANSFERASE"/>
    <property type="match status" value="1"/>
</dbReference>
<dbReference type="EMBL" id="CAICTM010000463">
    <property type="protein sequence ID" value="CAB9511037.1"/>
    <property type="molecule type" value="Genomic_DNA"/>
</dbReference>
<dbReference type="GO" id="GO:0003676">
    <property type="term" value="F:nucleic acid binding"/>
    <property type="evidence" value="ECO:0007669"/>
    <property type="project" value="InterPro"/>
</dbReference>
<accession>A0A9N8DY32</accession>
<dbReference type="GO" id="GO:0005739">
    <property type="term" value="C:mitochondrion"/>
    <property type="evidence" value="ECO:0007669"/>
    <property type="project" value="TreeGrafter"/>
</dbReference>
<feature type="domain" description="Methyltransferase" evidence="1">
    <location>
        <begin position="342"/>
        <end position="422"/>
    </location>
</feature>
<dbReference type="Gene3D" id="3.40.50.150">
    <property type="entry name" value="Vaccinia Virus protein VP39"/>
    <property type="match status" value="1"/>
</dbReference>
<sequence>MAAVSSSMNDDNGNPQPDISVVQKYEDYCVLLVTRGFGGPQEIQKWLRGQEESACFRNATDTVAAIEKPCPATTVANGGQNTAASQESNNNHTMIRNAVLLNYHCKAYARGLVLAARNKSAAQLVSHVQLTVQCLCKGYLKPQEEQQLEHTLGKTDCQLRIKGLQAARSNTLGYISLVQATNLPSSRSPDCTFVIPRQFRRQLKASGFPVLGHTKDCQQFRGESLCMSVIKLQFQVATTDGAGAVVEEVVCIERAPRLKILLEREERFWKESNTEADVQAMDDATISKPTAYIAGKASFLGHQFFVNSAVMIPRPGSEAVVQRALELYQETTELRNESSPPRILDLGTGSGCLLLSLLRRLPMHAVGVGVDKSTEALKVSRQNAMALGLAPQCTLQEGDFGQLDMLALESSPFDIVVCNPPYHTRGGRQQINAASVAHEPSMALFVEHANMLVHYRDVLQGLKRGKLVHRGTVLVFEVCKDNAKHVGALMQENGLELIRIGKDAKDCVRTAEGVFRGFATS</sequence>
<dbReference type="GO" id="GO:0008168">
    <property type="term" value="F:methyltransferase activity"/>
    <property type="evidence" value="ECO:0007669"/>
    <property type="project" value="UniProtKB-KW"/>
</dbReference>
<dbReference type="GO" id="GO:0032259">
    <property type="term" value="P:methylation"/>
    <property type="evidence" value="ECO:0007669"/>
    <property type="project" value="UniProtKB-KW"/>
</dbReference>
<evidence type="ECO:0000313" key="3">
    <source>
        <dbReference type="Proteomes" id="UP001153069"/>
    </source>
</evidence>
<evidence type="ECO:0000259" key="1">
    <source>
        <dbReference type="Pfam" id="PF13847"/>
    </source>
</evidence>
<dbReference type="InterPro" id="IPR002052">
    <property type="entry name" value="DNA_methylase_N6_adenine_CS"/>
</dbReference>
<organism evidence="2 3">
    <name type="scientific">Seminavis robusta</name>
    <dbReference type="NCBI Taxonomy" id="568900"/>
    <lineage>
        <taxon>Eukaryota</taxon>
        <taxon>Sar</taxon>
        <taxon>Stramenopiles</taxon>
        <taxon>Ochrophyta</taxon>
        <taxon>Bacillariophyta</taxon>
        <taxon>Bacillariophyceae</taxon>
        <taxon>Bacillariophycidae</taxon>
        <taxon>Naviculales</taxon>
        <taxon>Naviculaceae</taxon>
        <taxon>Seminavis</taxon>
    </lineage>
</organism>
<keyword evidence="3" id="KW-1185">Reference proteome</keyword>
<evidence type="ECO:0000313" key="2">
    <source>
        <dbReference type="EMBL" id="CAB9511037.1"/>
    </source>
</evidence>
<dbReference type="AlphaFoldDB" id="A0A9N8DY32"/>